<dbReference type="Proteomes" id="UP001208689">
    <property type="component" value="Chromosome"/>
</dbReference>
<gene>
    <name evidence="1" type="ORF">NEF87_000233</name>
</gene>
<keyword evidence="2" id="KW-1185">Reference proteome</keyword>
<organism evidence="1 2">
    <name type="scientific">Candidatus Lokiarchaeum ossiferum</name>
    <dbReference type="NCBI Taxonomy" id="2951803"/>
    <lineage>
        <taxon>Archaea</taxon>
        <taxon>Promethearchaeati</taxon>
        <taxon>Promethearchaeota</taxon>
        <taxon>Promethearchaeia</taxon>
        <taxon>Promethearchaeales</taxon>
        <taxon>Promethearchaeaceae</taxon>
        <taxon>Candidatus Lokiarchaeum</taxon>
    </lineage>
</organism>
<dbReference type="EMBL" id="CP104013">
    <property type="protein sequence ID" value="UYP43948.1"/>
    <property type="molecule type" value="Genomic_DNA"/>
</dbReference>
<protein>
    <submittedName>
        <fullName evidence="1">Uncharacterized protein</fullName>
    </submittedName>
</protein>
<accession>A0ABY6HKB7</accession>
<evidence type="ECO:0000313" key="1">
    <source>
        <dbReference type="EMBL" id="UYP43948.1"/>
    </source>
</evidence>
<reference evidence="1" key="1">
    <citation type="submission" date="2022-09" db="EMBL/GenBank/DDBJ databases">
        <title>Actin cytoskeleton and complex cell architecture in an #Asgard archaeon.</title>
        <authorList>
            <person name="Ponce Toledo R.I."/>
            <person name="Schleper C."/>
            <person name="Rodrigues Oliveira T."/>
            <person name="Wollweber F."/>
            <person name="Xu J."/>
            <person name="Rittmann S."/>
            <person name="Klingl A."/>
            <person name="Pilhofer M."/>
        </authorList>
    </citation>
    <scope>NUCLEOTIDE SEQUENCE</scope>
    <source>
        <strain evidence="1">B-35</strain>
    </source>
</reference>
<proteinExistence type="predicted"/>
<name>A0ABY6HKB7_9ARCH</name>
<evidence type="ECO:0000313" key="2">
    <source>
        <dbReference type="Proteomes" id="UP001208689"/>
    </source>
</evidence>
<sequence length="80" mass="9675">MYTNGSNSALKRRELYDCYNPYVPPSGVYKWRYLKDRQRLKDQPHIRLQIEDTVIFETNEFSPGSRDHIIEEIERLLKRS</sequence>